<dbReference type="InterPro" id="IPR011990">
    <property type="entry name" value="TPR-like_helical_dom_sf"/>
</dbReference>
<dbReference type="SUPFAM" id="SSF48452">
    <property type="entry name" value="TPR-like"/>
    <property type="match status" value="1"/>
</dbReference>
<dbReference type="PANTHER" id="PTHR47908:SF2">
    <property type="entry name" value="TETRATRICOPEPTIDE REPEAT (TPR)-LIKE SUPERFAMILY PROTEIN"/>
    <property type="match status" value="1"/>
</dbReference>
<organism evidence="2 3">
    <name type="scientific">Cyanobacterium aponinum 0216</name>
    <dbReference type="NCBI Taxonomy" id="2676140"/>
    <lineage>
        <taxon>Bacteria</taxon>
        <taxon>Bacillati</taxon>
        <taxon>Cyanobacteriota</taxon>
        <taxon>Cyanophyceae</taxon>
        <taxon>Oscillatoriophycideae</taxon>
        <taxon>Chroococcales</taxon>
        <taxon>Geminocystaceae</taxon>
        <taxon>Cyanobacterium</taxon>
    </lineage>
</organism>
<evidence type="ECO:0000313" key="2">
    <source>
        <dbReference type="EMBL" id="MTF37749.1"/>
    </source>
</evidence>
<dbReference type="Pfam" id="PF13181">
    <property type="entry name" value="TPR_8"/>
    <property type="match status" value="1"/>
</dbReference>
<feature type="repeat" description="TPR" evidence="1">
    <location>
        <begin position="30"/>
        <end position="63"/>
    </location>
</feature>
<dbReference type="SMART" id="SM00028">
    <property type="entry name" value="TPR"/>
    <property type="match status" value="2"/>
</dbReference>
<evidence type="ECO:0000256" key="1">
    <source>
        <dbReference type="PROSITE-ProRule" id="PRU00339"/>
    </source>
</evidence>
<dbReference type="PANTHER" id="PTHR47908">
    <property type="match status" value="1"/>
</dbReference>
<dbReference type="Gene3D" id="1.25.40.10">
    <property type="entry name" value="Tetratricopeptide repeat domain"/>
    <property type="match status" value="1"/>
</dbReference>
<dbReference type="EMBL" id="WMIA01000002">
    <property type="protein sequence ID" value="MTF37749.1"/>
    <property type="molecule type" value="Genomic_DNA"/>
</dbReference>
<dbReference type="Proteomes" id="UP000437131">
    <property type="component" value="Unassembled WGS sequence"/>
</dbReference>
<protein>
    <recommendedName>
        <fullName evidence="4">Tetratricopeptide TPR_1 repeat-containing protein</fullName>
    </recommendedName>
</protein>
<reference evidence="2 3" key="1">
    <citation type="submission" date="2019-11" db="EMBL/GenBank/DDBJ databases">
        <title>Isolation of a new High Light Tolerant Cyanobacteria.</title>
        <authorList>
            <person name="Dobson Z."/>
            <person name="Vaughn N."/>
            <person name="Vaughn M."/>
            <person name="Fromme P."/>
            <person name="Mazor Y."/>
        </authorList>
    </citation>
    <scope>NUCLEOTIDE SEQUENCE [LARGE SCALE GENOMIC DNA]</scope>
    <source>
        <strain evidence="2 3">0216</strain>
    </source>
</reference>
<accession>A0A844GS54</accession>
<dbReference type="AlphaFoldDB" id="A0A844GS54"/>
<dbReference type="InterPro" id="IPR019734">
    <property type="entry name" value="TPR_rpt"/>
</dbReference>
<comment type="caution">
    <text evidence="2">The sequence shown here is derived from an EMBL/GenBank/DDBJ whole genome shotgun (WGS) entry which is preliminary data.</text>
</comment>
<sequence length="209" mass="24681">MLDLTIIDANTLELDLSKCNKKLKIFPFDPRLYIKRGMIFFKLAQLNESLKDFNKAEELNPQLTPYLWQRGLTYYYLGKYAKAGRQFELDLSVNSQDIEETLWLYLAIAKLENPQNAQECLLPVKYDTRGFMRQIYQVFAGKSDISTLTNINTNSSLKEVFFYFLYAGLYYFAHEDNFQANLYIQKAVEVKIDDYMWYLACVHLNVFNR</sequence>
<gene>
    <name evidence="2" type="ORF">GGC33_02235</name>
</gene>
<name>A0A844GS54_9CHRO</name>
<dbReference type="RefSeq" id="WP_099435448.1">
    <property type="nucleotide sequence ID" value="NZ_WMIA01000002.1"/>
</dbReference>
<dbReference type="PROSITE" id="PS50005">
    <property type="entry name" value="TPR"/>
    <property type="match status" value="1"/>
</dbReference>
<keyword evidence="1" id="KW-0802">TPR repeat</keyword>
<proteinExistence type="predicted"/>
<evidence type="ECO:0000313" key="3">
    <source>
        <dbReference type="Proteomes" id="UP000437131"/>
    </source>
</evidence>
<evidence type="ECO:0008006" key="4">
    <source>
        <dbReference type="Google" id="ProtNLM"/>
    </source>
</evidence>